<dbReference type="Pfam" id="PF07563">
    <property type="entry name" value="DUF1541"/>
    <property type="match status" value="2"/>
</dbReference>
<comment type="caution">
    <text evidence="3">The sequence shown here is derived from an EMBL/GenBank/DDBJ whole genome shotgun (WGS) entry which is preliminary data.</text>
</comment>
<dbReference type="AlphaFoldDB" id="A0A100VNG0"/>
<dbReference type="RefSeq" id="WP_062835397.1">
    <property type="nucleotide sequence ID" value="NZ_BCNV01000001.1"/>
</dbReference>
<evidence type="ECO:0000259" key="2">
    <source>
        <dbReference type="Pfam" id="PF07563"/>
    </source>
</evidence>
<proteinExistence type="predicted"/>
<evidence type="ECO:0000313" key="3">
    <source>
        <dbReference type="EMBL" id="GAS82963.1"/>
    </source>
</evidence>
<dbReference type="PROSITE" id="PS51257">
    <property type="entry name" value="PROKAR_LIPOPROTEIN"/>
    <property type="match status" value="1"/>
</dbReference>
<dbReference type="Gene3D" id="2.30.30.1210">
    <property type="entry name" value="Domain of unknown function DUF1541"/>
    <property type="match status" value="1"/>
</dbReference>
<accession>A0A100VNG0</accession>
<feature type="domain" description="DUF1541" evidence="2">
    <location>
        <begin position="66"/>
        <end position="117"/>
    </location>
</feature>
<dbReference type="EMBL" id="BCNV01000001">
    <property type="protein sequence ID" value="GAS82963.1"/>
    <property type="molecule type" value="Genomic_DNA"/>
</dbReference>
<feature type="domain" description="DUF1541" evidence="2">
    <location>
        <begin position="131"/>
        <end position="181"/>
    </location>
</feature>
<protein>
    <recommendedName>
        <fullName evidence="2">DUF1541 domain-containing protein</fullName>
    </recommendedName>
</protein>
<name>A0A100VNG0_PAEAM</name>
<organism evidence="3 4">
    <name type="scientific">Paenibacillus amylolyticus</name>
    <dbReference type="NCBI Taxonomy" id="1451"/>
    <lineage>
        <taxon>Bacteria</taxon>
        <taxon>Bacillati</taxon>
        <taxon>Bacillota</taxon>
        <taxon>Bacilli</taxon>
        <taxon>Bacillales</taxon>
        <taxon>Paenibacillaceae</taxon>
        <taxon>Paenibacillus</taxon>
    </lineage>
</organism>
<evidence type="ECO:0000313" key="4">
    <source>
        <dbReference type="Proteomes" id="UP000069697"/>
    </source>
</evidence>
<evidence type="ECO:0000256" key="1">
    <source>
        <dbReference type="SAM" id="MobiDB-lite"/>
    </source>
</evidence>
<dbReference type="InterPro" id="IPR011438">
    <property type="entry name" value="DUF1541"/>
</dbReference>
<gene>
    <name evidence="3" type="ORF">PAHA3_3037</name>
</gene>
<feature type="region of interest" description="Disordered" evidence="1">
    <location>
        <begin position="28"/>
        <end position="64"/>
    </location>
</feature>
<reference evidence="4" key="2">
    <citation type="submission" date="2016-01" db="EMBL/GenBank/DDBJ databases">
        <title>Draft Genome Sequence of Paenibacillus amylolyticus Heshi-A3 that Was Isolated from Fermented Rice Bran with Aging Salted Mackerel, Which Was Named Heshiko as Traditional Fermented Seafood in Japan.</title>
        <authorList>
            <person name="Akuzawa S."/>
            <person name="Nakagawa J."/>
            <person name="Kanekatsu T."/>
            <person name="Kubota E."/>
            <person name="Ohtake R."/>
            <person name="Suzuki T."/>
            <person name="Kanesaki Y."/>
        </authorList>
    </citation>
    <scope>NUCLEOTIDE SEQUENCE [LARGE SCALE GENOMIC DNA]</scope>
    <source>
        <strain evidence="4">Heshi-A3</strain>
    </source>
</reference>
<feature type="compositionally biased region" description="Basic and acidic residues" evidence="1">
    <location>
        <begin position="43"/>
        <end position="60"/>
    </location>
</feature>
<dbReference type="Proteomes" id="UP000069697">
    <property type="component" value="Unassembled WGS sequence"/>
</dbReference>
<reference evidence="3 4" key="1">
    <citation type="journal article" date="2016" name="Genome Announc.">
        <title>Draft Genome Sequence of Paenibacillus amylolyticus Heshi-A3, Isolated from Fermented Rice Bran in a Japanese Fermented Seafood Dish.</title>
        <authorList>
            <person name="Akuzawa S."/>
            <person name="Nagaoka J."/>
            <person name="Kanekatsu M."/>
            <person name="Kubota E."/>
            <person name="Ohtake R."/>
            <person name="Suzuki T."/>
            <person name="Kanesaki Y."/>
        </authorList>
    </citation>
    <scope>NUCLEOTIDE SEQUENCE [LARGE SCALE GENOMIC DNA]</scope>
    <source>
        <strain evidence="3 4">Heshi-A3</strain>
    </source>
</reference>
<sequence>MKKYLLTLSTILITSSLILSGCGKETRQTIESNDDSHTGAAGEMHHSESGELPEGLREKNNSTFPVGSQALMSADHMSGMKGAKAKIVGAYETTVYAVTYTPTTGGDPVQNHKWVIHEEIQDHKEQPYAAGSEVVLSADHMKGMKGAKAIIDSAEETTVYMVDYPPTTGGDLVKNHKWVTEEELTAIQ</sequence>